<evidence type="ECO:0000313" key="1">
    <source>
        <dbReference type="EMBL" id="AGO60774.1"/>
    </source>
</evidence>
<dbReference type="Proteomes" id="UP000014660">
    <property type="component" value="Chromosome"/>
</dbReference>
<dbReference type="RefSeq" id="WP_009886827.1">
    <property type="nucleotide sequence ID" value="NC_021592.1"/>
</dbReference>
<dbReference type="EMBL" id="CP004145">
    <property type="protein sequence ID" value="AGO60774.1"/>
    <property type="molecule type" value="Genomic_DNA"/>
</dbReference>
<keyword evidence="2" id="KW-1185">Reference proteome</keyword>
<gene>
    <name evidence="1" type="ORF">FACI_IFERC00001G0794</name>
</gene>
<dbReference type="AlphaFoldDB" id="S0AS04"/>
<organism evidence="1 2">
    <name type="scientific">Ferroplasma acidarmanus Fer1</name>
    <dbReference type="NCBI Taxonomy" id="333146"/>
    <lineage>
        <taxon>Archaea</taxon>
        <taxon>Methanobacteriati</taxon>
        <taxon>Thermoplasmatota</taxon>
        <taxon>Thermoplasmata</taxon>
        <taxon>Thermoplasmatales</taxon>
        <taxon>Ferroplasmaceae</taxon>
        <taxon>Ferroplasma</taxon>
    </lineage>
</organism>
<evidence type="ECO:0000313" key="2">
    <source>
        <dbReference type="Proteomes" id="UP000014660"/>
    </source>
</evidence>
<dbReference type="GeneID" id="70720994"/>
<dbReference type="HOGENOM" id="CLU_3002984_0_0_2"/>
<proteinExistence type="predicted"/>
<accession>S0AS04</accession>
<name>S0AS04_FERAC</name>
<dbReference type="KEGG" id="fac:FACI_IFERC01G0794"/>
<sequence>MSLTELLDTVYSRYPKFTKRSTFEKEVVDKYFADFLEENDITEEDVVSAVNLAKKA</sequence>
<reference evidence="1 2" key="1">
    <citation type="journal article" date="2007" name="Proc. Natl. Acad. Sci. U.S.A.">
        <title>Genome dynamics in a natural archaeal population.</title>
        <authorList>
            <person name="Allen E.E."/>
            <person name="Tyson G.W."/>
            <person name="Whitaker R.J."/>
            <person name="Detter J.C."/>
            <person name="Richardson P.M."/>
            <person name="Banfield J.F."/>
        </authorList>
    </citation>
    <scope>NUCLEOTIDE SEQUENCE [LARGE SCALE GENOMIC DNA]</scope>
    <source>
        <strain evidence="2">fer1</strain>
    </source>
</reference>
<protein>
    <submittedName>
        <fullName evidence="1">Uncharacterized protein</fullName>
    </submittedName>
</protein>